<dbReference type="AlphaFoldDB" id="B2DFG3"/>
<dbReference type="EMBL" id="AB433980">
    <property type="protein sequence ID" value="BAG28185.1"/>
    <property type="molecule type" value="mRNA"/>
</dbReference>
<accession>B2DFG3</accession>
<sequence>MECRHVLLAILLLVILELTYGFYFPRYGRFPIHREYDFERPDRYDPYDHFD</sequence>
<proteinExistence type="evidence at transcript level"/>
<reference evidence="1" key="1">
    <citation type="journal article" date="2010" name="Zool. Sci.">
        <title>Prismin: a new matrix protein family in the Japanese pearl oyster (Pinctada fucata) involved in prismatic layer formation.</title>
        <authorList>
            <person name="Takagi R."/>
            <person name="Miyashita T."/>
        </authorList>
    </citation>
    <scope>NUCLEOTIDE SEQUENCE</scope>
</reference>
<protein>
    <submittedName>
        <fullName evidence="1">Prismin_2</fullName>
    </submittedName>
</protein>
<evidence type="ECO:0000313" key="1">
    <source>
        <dbReference type="EMBL" id="BAG28185.1"/>
    </source>
</evidence>
<name>B2DFG3_PINFU</name>
<organism evidence="1">
    <name type="scientific">Pinctada fucata</name>
    <name type="common">Akoya pearl oyster</name>
    <name type="synonym">Pinctada imbricata fucata</name>
    <dbReference type="NCBI Taxonomy" id="50426"/>
    <lineage>
        <taxon>Eukaryota</taxon>
        <taxon>Metazoa</taxon>
        <taxon>Spiralia</taxon>
        <taxon>Lophotrochozoa</taxon>
        <taxon>Mollusca</taxon>
        <taxon>Bivalvia</taxon>
        <taxon>Autobranchia</taxon>
        <taxon>Pteriomorphia</taxon>
        <taxon>Pterioida</taxon>
        <taxon>Pterioidea</taxon>
        <taxon>Pteriidae</taxon>
        <taxon>Pinctada</taxon>
    </lineage>
</organism>